<evidence type="ECO:0000259" key="8">
    <source>
        <dbReference type="PROSITE" id="PS51755"/>
    </source>
</evidence>
<dbReference type="CDD" id="cd15831">
    <property type="entry name" value="BTAD"/>
    <property type="match status" value="1"/>
</dbReference>
<feature type="region of interest" description="Disordered" evidence="7">
    <location>
        <begin position="269"/>
        <end position="320"/>
    </location>
</feature>
<keyword evidence="3 6" id="KW-0238">DNA-binding</keyword>
<evidence type="ECO:0000256" key="5">
    <source>
        <dbReference type="PROSITE-ProRule" id="PRU00339"/>
    </source>
</evidence>
<keyword evidence="10" id="KW-1185">Reference proteome</keyword>
<dbReference type="Gene3D" id="3.40.50.300">
    <property type="entry name" value="P-loop containing nucleotide triphosphate hydrolases"/>
    <property type="match status" value="1"/>
</dbReference>
<feature type="compositionally biased region" description="Low complexity" evidence="7">
    <location>
        <begin position="299"/>
        <end position="320"/>
    </location>
</feature>
<dbReference type="InterPro" id="IPR005158">
    <property type="entry name" value="BTAD"/>
</dbReference>
<dbReference type="InterPro" id="IPR001867">
    <property type="entry name" value="OmpR/PhoB-type_DNA-bd"/>
</dbReference>
<evidence type="ECO:0000256" key="3">
    <source>
        <dbReference type="ARBA" id="ARBA00023125"/>
    </source>
</evidence>
<reference evidence="9 10" key="1">
    <citation type="submission" date="2019-02" db="EMBL/GenBank/DDBJ databases">
        <title>Draft genome sequences of novel Actinobacteria.</title>
        <authorList>
            <person name="Sahin N."/>
            <person name="Ay H."/>
            <person name="Saygin H."/>
        </authorList>
    </citation>
    <scope>NUCLEOTIDE SEQUENCE [LARGE SCALE GENOMIC DNA]</scope>
    <source>
        <strain evidence="9 10">KC603</strain>
    </source>
</reference>
<keyword evidence="2" id="KW-0805">Transcription regulation</keyword>
<dbReference type="Pfam" id="PF13181">
    <property type="entry name" value="TPR_8"/>
    <property type="match status" value="2"/>
</dbReference>
<name>A0A4R4RZL0_9ACTN</name>
<dbReference type="Gene3D" id="1.10.10.10">
    <property type="entry name" value="Winged helix-like DNA-binding domain superfamily/Winged helix DNA-binding domain"/>
    <property type="match status" value="1"/>
</dbReference>
<dbReference type="SUPFAM" id="SSF46894">
    <property type="entry name" value="C-terminal effector domain of the bipartite response regulators"/>
    <property type="match status" value="1"/>
</dbReference>
<dbReference type="SMART" id="SM00028">
    <property type="entry name" value="TPR"/>
    <property type="match status" value="4"/>
</dbReference>
<dbReference type="Pfam" id="PF00486">
    <property type="entry name" value="Trans_reg_C"/>
    <property type="match status" value="1"/>
</dbReference>
<evidence type="ECO:0000256" key="6">
    <source>
        <dbReference type="PROSITE-ProRule" id="PRU01091"/>
    </source>
</evidence>
<feature type="DNA-binding region" description="OmpR/PhoB-type" evidence="6">
    <location>
        <begin position="21"/>
        <end position="119"/>
    </location>
</feature>
<keyword evidence="4" id="KW-0804">Transcription</keyword>
<dbReference type="InterPro" id="IPR036388">
    <property type="entry name" value="WH-like_DNA-bd_sf"/>
</dbReference>
<dbReference type="InterPro" id="IPR016032">
    <property type="entry name" value="Sig_transdc_resp-reg_C-effctor"/>
</dbReference>
<feature type="repeat" description="TPR" evidence="5">
    <location>
        <begin position="894"/>
        <end position="927"/>
    </location>
</feature>
<dbReference type="PRINTS" id="PR00364">
    <property type="entry name" value="DISEASERSIST"/>
</dbReference>
<feature type="domain" description="OmpR/PhoB-type" evidence="8">
    <location>
        <begin position="21"/>
        <end position="119"/>
    </location>
</feature>
<keyword evidence="5" id="KW-0802">TPR repeat</keyword>
<dbReference type="PANTHER" id="PTHR35807">
    <property type="entry name" value="TRANSCRIPTIONAL REGULATOR REDD-RELATED"/>
    <property type="match status" value="1"/>
</dbReference>
<dbReference type="SUPFAM" id="SSF48452">
    <property type="entry name" value="TPR-like"/>
    <property type="match status" value="2"/>
</dbReference>
<evidence type="ECO:0000256" key="4">
    <source>
        <dbReference type="ARBA" id="ARBA00023163"/>
    </source>
</evidence>
<dbReference type="SUPFAM" id="SSF52540">
    <property type="entry name" value="P-loop containing nucleoside triphosphate hydrolases"/>
    <property type="match status" value="1"/>
</dbReference>
<dbReference type="Pfam" id="PF03704">
    <property type="entry name" value="BTAD"/>
    <property type="match status" value="1"/>
</dbReference>
<dbReference type="InterPro" id="IPR051677">
    <property type="entry name" value="AfsR-DnrI-RedD_regulator"/>
</dbReference>
<dbReference type="InterPro" id="IPR011990">
    <property type="entry name" value="TPR-like_helical_dom_sf"/>
</dbReference>
<dbReference type="GO" id="GO:0003677">
    <property type="term" value="F:DNA binding"/>
    <property type="evidence" value="ECO:0007669"/>
    <property type="project" value="UniProtKB-UniRule"/>
</dbReference>
<dbReference type="Proteomes" id="UP000295621">
    <property type="component" value="Unassembled WGS sequence"/>
</dbReference>
<dbReference type="InterPro" id="IPR027417">
    <property type="entry name" value="P-loop_NTPase"/>
</dbReference>
<dbReference type="AlphaFoldDB" id="A0A4R4RZL0"/>
<feature type="region of interest" description="Disordered" evidence="7">
    <location>
        <begin position="1"/>
        <end position="22"/>
    </location>
</feature>
<dbReference type="PROSITE" id="PS50005">
    <property type="entry name" value="TPR"/>
    <property type="match status" value="1"/>
</dbReference>
<dbReference type="Gene3D" id="1.25.40.10">
    <property type="entry name" value="Tetratricopeptide repeat domain"/>
    <property type="match status" value="2"/>
</dbReference>
<dbReference type="EMBL" id="SMKL01000005">
    <property type="protein sequence ID" value="TDC54173.1"/>
    <property type="molecule type" value="Genomic_DNA"/>
</dbReference>
<evidence type="ECO:0000256" key="2">
    <source>
        <dbReference type="ARBA" id="ARBA00023015"/>
    </source>
</evidence>
<dbReference type="GO" id="GO:0000160">
    <property type="term" value="P:phosphorelay signal transduction system"/>
    <property type="evidence" value="ECO:0007669"/>
    <property type="project" value="InterPro"/>
</dbReference>
<dbReference type="OrthoDB" id="4326794at2"/>
<dbReference type="InterPro" id="IPR019734">
    <property type="entry name" value="TPR_rpt"/>
</dbReference>
<proteinExistence type="inferred from homology"/>
<gene>
    <name evidence="9" type="ORF">E1212_03300</name>
</gene>
<dbReference type="GO" id="GO:0006355">
    <property type="term" value="P:regulation of DNA-templated transcription"/>
    <property type="evidence" value="ECO:0007669"/>
    <property type="project" value="InterPro"/>
</dbReference>
<dbReference type="PROSITE" id="PS51755">
    <property type="entry name" value="OMPR_PHOB"/>
    <property type="match status" value="1"/>
</dbReference>
<comment type="similarity">
    <text evidence="1">Belongs to the AfsR/DnrI/RedD regulatory family.</text>
</comment>
<organism evidence="9 10">
    <name type="scientific">Jiangella ureilytica</name>
    <dbReference type="NCBI Taxonomy" id="2530374"/>
    <lineage>
        <taxon>Bacteria</taxon>
        <taxon>Bacillati</taxon>
        <taxon>Actinomycetota</taxon>
        <taxon>Actinomycetes</taxon>
        <taxon>Jiangellales</taxon>
        <taxon>Jiangellaceae</taxon>
        <taxon>Jiangella</taxon>
    </lineage>
</organism>
<sequence length="1021" mass="108302">MTASRDYGDAGPVTATPNSGAAAWQQDGRDVRIALLGPFEVLRDGFPVLVTSERLRGVLAVLAASAARTVSADVIGEHVWGDAPPVNLRRTVQTGIARLRAMLPDDAIVRRPGGYVLDLGPGQVDALRFEALLDEAAAIADPHTERKLVGQALELWRGVPYLGVEARALASVEVPRLTERYLGALERAADLSLAAGEIDESAARLRAETARHPLRESLWARLLRLLAAAGRTAEALATYDDVRRRLADELGADPGPELRRLHAELLDPGADPVAADPVTSSAPGVPPRAPVPSTDPARGPASGPASGVVPGSASGSASAGVDVGAVRPRQLPADIELVGRAGLLEALDEAFRTDDPAAPGTVAVAMTGQGGAGKTALAVHWAHRRQEWFPDGQIFVDLRGFADRRPVEPLTALGEVLGSLGVPPDQVPAGVDARAALYRTLLAGRRLLVVLDNVRDSEQVRPLLPGAAGRVLVTSRSTLRGLSAREGARRITVDQLPAADAVALLGERLRRHGLTVGPDDATTAAAGEGSDSSAGEIPIDGVTLAELAELCERLPLALVIAAEYLARHRDLDPSALVRELRDGRTRLEALDDLGDGPTASVRAVLSWSYAALDPEAARAFRLLAHLTPFEFSAELAGSVAARPVPDMRRLLDHLADLSLLASVRGRYRFHDLVRVYAAVLCEATDDGEERWAASIRGLDWYLHSVCNAAQRLRPRRQEYPPPALTPGVRPMAFDDPESARDWCVTEHRALAFATQRAYDFGRYEQTWRLAWDFGRVLLIGTAHRDLRVAVARLGVAAAEHLGAAALYIAQSNLGNAYQRSGDSLEAVACLREALAGCRAAGDVGTESAVLVNLAIAQNRAGDKEGAVGSCRAALEAAARWEADPAPAMIAPAVAVCHFNLGHALVELGRFDEGIAETRTALELSRRDGHRIIEGLCLSSLAEAHLLTGDLDRAETCAAEAKTVLRTMGATDGLVDVLLTEVRLGSARGRPGDARPAYDEALRLLGSSPDPRRDLLDAAMAG</sequence>
<evidence type="ECO:0000313" key="10">
    <source>
        <dbReference type="Proteomes" id="UP000295621"/>
    </source>
</evidence>
<protein>
    <submittedName>
        <fullName evidence="9">Tetratricopeptide repeat protein</fullName>
    </submittedName>
</protein>
<comment type="caution">
    <text evidence="9">The sequence shown here is derived from an EMBL/GenBank/DDBJ whole genome shotgun (WGS) entry which is preliminary data.</text>
</comment>
<dbReference type="SMART" id="SM01043">
    <property type="entry name" value="BTAD"/>
    <property type="match status" value="1"/>
</dbReference>
<evidence type="ECO:0000313" key="9">
    <source>
        <dbReference type="EMBL" id="TDC54173.1"/>
    </source>
</evidence>
<evidence type="ECO:0000256" key="7">
    <source>
        <dbReference type="SAM" id="MobiDB-lite"/>
    </source>
</evidence>
<accession>A0A4R4RZL0</accession>
<evidence type="ECO:0000256" key="1">
    <source>
        <dbReference type="ARBA" id="ARBA00005820"/>
    </source>
</evidence>
<dbReference type="SMART" id="SM00862">
    <property type="entry name" value="Trans_reg_C"/>
    <property type="match status" value="1"/>
</dbReference>
<dbReference type="PANTHER" id="PTHR35807:SF1">
    <property type="entry name" value="TRANSCRIPTIONAL REGULATOR REDD"/>
    <property type="match status" value="1"/>
</dbReference>